<sequence>MNTDRLNTHDSRLTMLIEHDVVQAPLRYFLAAAVALLCVMTLGLGSAQAGELSGTFTDAATGHPIEGASVRVMGTHETAKTDAHGRYAFELPDGVYELAIRAEVGDAVYESRMVRQYVPQILEARPYVYTDWFLNQGIDPQKHAPGMPSFSGEGPEGGPETVDLRDLFGSGEPNPLYYTIPSDQPATIRVGRRRESTGSGGCSDSVNPIVAIESMSLDEYVKGVLPPEIGVFQNIPGASEVYKAFAIAAKSYALYFVLRYGPGNRRSLGRSVPPNNYTWFHIDDTACNQRYTSQRLTITTNAANAVANKIMAKRSDPNSLDKYEYAASCGKHGTRPEHQTALVSDRPPVSSCVGSWCGHNSCAGHETNTAVSGSNRCLVRGICQWGAASWGEAGKSYTWLLSHYQPNLALRNIGQTGPATVALSGYAYTDAGDIAGSGVAGVTISLSDGQTTSTDAQGSYLFDAVREDLGSVEITTTKSGYDTATRTKDLEPGVTNWGSIQISVSTNTPPDPDPDPDPADVGTPDTGSPVDAGADAAQPGDADSQADTSPPDTQTNDVGTSTEQDLQDPHKAEFGPLVQPSSGSYDSGGCGGCAATSGANPSLPGGLLAAWMSISWIFFRRRRS</sequence>
<accession>A0A2Z4FHE1</accession>
<feature type="compositionally biased region" description="Polar residues" evidence="1">
    <location>
        <begin position="548"/>
        <end position="564"/>
    </location>
</feature>
<reference evidence="3 4" key="1">
    <citation type="submission" date="2018-06" db="EMBL/GenBank/DDBJ databases">
        <title>Lujinxingia sediminis gen. nov. sp. nov., a new facultative anaerobic member of the class Deltaproteobacteria, and proposal of Lujinxingaceae fam. nov.</title>
        <authorList>
            <person name="Guo L.-Y."/>
            <person name="Li C.-M."/>
            <person name="Wang S."/>
            <person name="Du Z.-J."/>
        </authorList>
    </citation>
    <scope>NUCLEOTIDE SEQUENCE [LARGE SCALE GENOMIC DNA]</scope>
    <source>
        <strain evidence="3 4">FA350</strain>
    </source>
</reference>
<evidence type="ECO:0000256" key="1">
    <source>
        <dbReference type="SAM" id="MobiDB-lite"/>
    </source>
</evidence>
<keyword evidence="4" id="KW-1185">Reference proteome</keyword>
<dbReference type="EMBL" id="CP030032">
    <property type="protein sequence ID" value="AWV88373.1"/>
    <property type="molecule type" value="Genomic_DNA"/>
</dbReference>
<gene>
    <name evidence="3" type="ORF">DN745_03045</name>
</gene>
<evidence type="ECO:0000313" key="3">
    <source>
        <dbReference type="EMBL" id="AWV88373.1"/>
    </source>
</evidence>
<dbReference type="Gene3D" id="2.60.40.1120">
    <property type="entry name" value="Carboxypeptidase-like, regulatory domain"/>
    <property type="match status" value="2"/>
</dbReference>
<name>A0A2Z4FHE1_9DELT</name>
<dbReference type="Proteomes" id="UP000249799">
    <property type="component" value="Chromosome"/>
</dbReference>
<dbReference type="KEGG" id="bsed:DN745_03045"/>
<dbReference type="Pfam" id="PF08486">
    <property type="entry name" value="SpoIID"/>
    <property type="match status" value="1"/>
</dbReference>
<dbReference type="InterPro" id="IPR008969">
    <property type="entry name" value="CarboxyPept-like_regulatory"/>
</dbReference>
<dbReference type="OrthoDB" id="6013676at2"/>
<feature type="region of interest" description="Disordered" evidence="1">
    <location>
        <begin position="483"/>
        <end position="600"/>
    </location>
</feature>
<dbReference type="AlphaFoldDB" id="A0A2Z4FHE1"/>
<protein>
    <recommendedName>
        <fullName evidence="2">Sporulation stage II protein D amidase enhancer LytB N-terminal domain-containing protein</fullName>
    </recommendedName>
</protein>
<feature type="compositionally biased region" description="Low complexity" evidence="1">
    <location>
        <begin position="519"/>
        <end position="547"/>
    </location>
</feature>
<proteinExistence type="predicted"/>
<dbReference type="InterPro" id="IPR013693">
    <property type="entry name" value="SpoIID/LytB_N"/>
</dbReference>
<organism evidence="3 4">
    <name type="scientific">Bradymonas sediminis</name>
    <dbReference type="NCBI Taxonomy" id="1548548"/>
    <lineage>
        <taxon>Bacteria</taxon>
        <taxon>Deltaproteobacteria</taxon>
        <taxon>Bradymonadales</taxon>
        <taxon>Bradymonadaceae</taxon>
        <taxon>Bradymonas</taxon>
    </lineage>
</organism>
<dbReference type="SUPFAM" id="SSF49464">
    <property type="entry name" value="Carboxypeptidase regulatory domain-like"/>
    <property type="match status" value="2"/>
</dbReference>
<evidence type="ECO:0000259" key="2">
    <source>
        <dbReference type="Pfam" id="PF08486"/>
    </source>
</evidence>
<dbReference type="Pfam" id="PF13620">
    <property type="entry name" value="CarboxypepD_reg"/>
    <property type="match status" value="1"/>
</dbReference>
<feature type="domain" description="Sporulation stage II protein D amidase enhancer LytB N-terminal" evidence="2">
    <location>
        <begin position="210"/>
        <end position="307"/>
    </location>
</feature>
<evidence type="ECO:0000313" key="4">
    <source>
        <dbReference type="Proteomes" id="UP000249799"/>
    </source>
</evidence>
<feature type="compositionally biased region" description="Polar residues" evidence="1">
    <location>
        <begin position="496"/>
        <end position="505"/>
    </location>
</feature>